<keyword evidence="1" id="KW-0472">Membrane</keyword>
<accession>A0A1F5WFS9</accession>
<organism evidence="2 3">
    <name type="scientific">Candidatus Giovannonibacteria bacterium RIFCSPHIGHO2_02_FULL_46_20</name>
    <dbReference type="NCBI Taxonomy" id="1798338"/>
    <lineage>
        <taxon>Bacteria</taxon>
        <taxon>Candidatus Giovannoniibacteriota</taxon>
    </lineage>
</organism>
<dbReference type="STRING" id="1798338.A3J56_01840"/>
<dbReference type="EMBL" id="MFHQ01000016">
    <property type="protein sequence ID" value="OGF74552.1"/>
    <property type="molecule type" value="Genomic_DNA"/>
</dbReference>
<dbReference type="AlphaFoldDB" id="A0A1F5WFS9"/>
<sequence>MSGIHHDNHTQRTSNGVKEYLPQKTAILKISRFFLVILLAFSWIFSGWPQIFNFPPGIQIAQATDTTPTISGTGANATGIGTEVWTTPEEITATGGGDDGVYAEAALAKSEISNYLKATNFGFSIPDGSTIQGIKVEVDRKEGNTAAAGGVIDNTVQLIDESGTIRTTVNKADTATFWPTADGTVVYGGTADLWGEAAGFWTTAKINDLDFGVAFVSENKKVSGGGAAESAHVDFIRITVTYGPPAITVGTIGTQTASMNIPSTGQYVGGAFTMVRSGGTANVTSITITENGTVDALNNLDNIKLQYDLDITSPFDCAGESYAAGDTQYGSTDIDGFSAANGTSAFTGSVAVSNTQAMCVYVVLDVGSGASDGNTLEIEITNPSTNVVVSAGDVTPATAVAIAGATTLSLLPNVFQDHYRWRNDNGPQGDTNQTLYFNPTGNGFGAVGFSIVGGCSAGSEWDCVDDDTADTSATAPSSDLETSQLLLAAATDYYTLSNDALPAGVTVTQLDITVAGADDIGNPNSSVTLGYCVNIASDAVECGVADSMGSAQVINGADQTKTEQFTGLSINTTRMNAMELVLTGSGVKAEISTLYVLVTYTVPAATWAQTEDAAHTGLAKSANIRLRFQVDNTGGSASAYNYRLEWAAQSGTCDTAYSGESYAAVPDTATTEHFDMTLSGSSLFVDGDPTTAQLTNAEAYTFVAGDQVESTSNQSGAITLAQNQYTEVEYVFQANTNATDGGVYCFRVTNAGTALNSADVIAQVTLAGGGASLTFTVSSNNFPTITPGSLVFATTTLSVDTNNTSGWNVTVSRDDADTTLDLDTDATVNITDQTAWAPGAATTTAGNAVRISSLDSSGDVLGLRVMTASGTTAFRAGSWWGTTDAYADSASTLWAGIPSTAKQIGNSSVSCSGTNCALNTVLYYLDVPSTQKTGAYSGGITYTATMNP</sequence>
<name>A0A1F5WFS9_9BACT</name>
<comment type="caution">
    <text evidence="2">The sequence shown here is derived from an EMBL/GenBank/DDBJ whole genome shotgun (WGS) entry which is preliminary data.</text>
</comment>
<gene>
    <name evidence="2" type="ORF">A3J56_01840</name>
</gene>
<evidence type="ECO:0000313" key="2">
    <source>
        <dbReference type="EMBL" id="OGF74552.1"/>
    </source>
</evidence>
<proteinExistence type="predicted"/>
<reference evidence="2 3" key="1">
    <citation type="journal article" date="2016" name="Nat. Commun.">
        <title>Thousands of microbial genomes shed light on interconnected biogeochemical processes in an aquifer system.</title>
        <authorList>
            <person name="Anantharaman K."/>
            <person name="Brown C.T."/>
            <person name="Hug L.A."/>
            <person name="Sharon I."/>
            <person name="Castelle C.J."/>
            <person name="Probst A.J."/>
            <person name="Thomas B.C."/>
            <person name="Singh A."/>
            <person name="Wilkins M.J."/>
            <person name="Karaoz U."/>
            <person name="Brodie E.L."/>
            <person name="Williams K.H."/>
            <person name="Hubbard S.S."/>
            <person name="Banfield J.F."/>
        </authorList>
    </citation>
    <scope>NUCLEOTIDE SEQUENCE [LARGE SCALE GENOMIC DNA]</scope>
</reference>
<protein>
    <submittedName>
        <fullName evidence="2">Uncharacterized protein</fullName>
    </submittedName>
</protein>
<feature type="transmembrane region" description="Helical" evidence="1">
    <location>
        <begin position="33"/>
        <end position="52"/>
    </location>
</feature>
<evidence type="ECO:0000313" key="3">
    <source>
        <dbReference type="Proteomes" id="UP000178406"/>
    </source>
</evidence>
<keyword evidence="1" id="KW-1133">Transmembrane helix</keyword>
<dbReference type="Proteomes" id="UP000178406">
    <property type="component" value="Unassembled WGS sequence"/>
</dbReference>
<evidence type="ECO:0000256" key="1">
    <source>
        <dbReference type="SAM" id="Phobius"/>
    </source>
</evidence>
<keyword evidence="1" id="KW-0812">Transmembrane</keyword>